<evidence type="ECO:0000259" key="2">
    <source>
        <dbReference type="Pfam" id="PF04146"/>
    </source>
</evidence>
<evidence type="ECO:0000256" key="1">
    <source>
        <dbReference type="SAM" id="MobiDB-lite"/>
    </source>
</evidence>
<keyword evidence="4" id="KW-1185">Reference proteome</keyword>
<feature type="compositionally biased region" description="Polar residues" evidence="1">
    <location>
        <begin position="798"/>
        <end position="807"/>
    </location>
</feature>
<dbReference type="Pfam" id="PF04146">
    <property type="entry name" value="YTH"/>
    <property type="match status" value="1"/>
</dbReference>
<organism evidence="3 4">
    <name type="scientific">Linnemannia gamsii</name>
    <dbReference type="NCBI Taxonomy" id="64522"/>
    <lineage>
        <taxon>Eukaryota</taxon>
        <taxon>Fungi</taxon>
        <taxon>Fungi incertae sedis</taxon>
        <taxon>Mucoromycota</taxon>
        <taxon>Mortierellomycotina</taxon>
        <taxon>Mortierellomycetes</taxon>
        <taxon>Mortierellales</taxon>
        <taxon>Mortierellaceae</taxon>
        <taxon>Linnemannia</taxon>
    </lineage>
</organism>
<feature type="compositionally biased region" description="Basic residues" evidence="1">
    <location>
        <begin position="694"/>
        <end position="732"/>
    </location>
</feature>
<name>A0ABQ7JRT4_9FUNG</name>
<feature type="region of interest" description="Disordered" evidence="1">
    <location>
        <begin position="143"/>
        <end position="298"/>
    </location>
</feature>
<dbReference type="Gene3D" id="3.10.590.10">
    <property type="entry name" value="ph1033 like domains"/>
    <property type="match status" value="1"/>
</dbReference>
<feature type="compositionally biased region" description="Polar residues" evidence="1">
    <location>
        <begin position="153"/>
        <end position="170"/>
    </location>
</feature>
<feature type="region of interest" description="Disordered" evidence="1">
    <location>
        <begin position="109"/>
        <end position="128"/>
    </location>
</feature>
<feature type="compositionally biased region" description="Basic and acidic residues" evidence="1">
    <location>
        <begin position="916"/>
        <end position="925"/>
    </location>
</feature>
<feature type="compositionally biased region" description="Polar residues" evidence="1">
    <location>
        <begin position="868"/>
        <end position="887"/>
    </location>
</feature>
<feature type="compositionally biased region" description="Basic residues" evidence="1">
    <location>
        <begin position="197"/>
        <end position="217"/>
    </location>
</feature>
<comment type="caution">
    <text evidence="3">The sequence shown here is derived from an EMBL/GenBank/DDBJ whole genome shotgun (WGS) entry which is preliminary data.</text>
</comment>
<feature type="compositionally biased region" description="Polar residues" evidence="1">
    <location>
        <begin position="769"/>
        <end position="781"/>
    </location>
</feature>
<feature type="compositionally biased region" description="Basic and acidic residues" evidence="1">
    <location>
        <begin position="633"/>
        <end position="642"/>
    </location>
</feature>
<dbReference type="EMBL" id="JAAAIM010000868">
    <property type="protein sequence ID" value="KAG0283697.1"/>
    <property type="molecule type" value="Genomic_DNA"/>
</dbReference>
<sequence>MGKGKQVIVSWDDLDDDDLFDEDLIESSQRASATDDATSAASIAVASPRIFRNTEPAVLTPMNKLHLDTLDLRNEINQLSTSNSNINIHGRPELISGTNPGVDHHIDGDWKSESSWRNGRKGASKPTLPVKEDLRDAITTMTLQMKDLESPGTRATGSGITLVTIRNNSDPKPESSPGKPSALDVIAAPPKRDSYRARSRSRSRSKSRESSRRRKSRSSMDLTRPTRFNTTTASSPASSPVTDSLLITDPNLANEHEDPTTTTKIKLEPEDDPSLSQVVNASSPEEVVKQESPNPDDATKILREVSQPATTTTRTTTTTTELGLPDPMEAEVGAQDAHYVVIRVSDEVDFNDARKNSTSQVFLIFTVFMSSEFCGIAKMASEMMWMGERTIFDKSTLRQKFKLQWVACSRVSYDSVKELTHEPVYKIIRKNGYELTQDMGGAIHKLLVENQPEEEPQLALALQEADNNALDISTTSFSQDMLMGNSIDGQDGSTLLLDSMFRDTSDMDVDVSEPTAIGFNDKDKDDNEYDVDYGDDRSSMDLDSNPDVDVALTEPASPKATLQRSPRARKRSISADENVDLSTELELAHEEREQWTRGRSSEPSYVERVDQETYDKEDRGELGEKEELEEEAKEVGKAEAFIRQDASPIRARSPRKHDPPPLLTPLHPSLPSRRWSPSRRRSPPPPRPRSSPPPRRRSSPPPPRRNRSPPPPRRRSPPPLRRRSPPPPHYHRQPSYDRPGSVATSTPYYGFKSPPPFPQRSKDPRDRSVSTYVFHSGSGPNYQRDRFNNAPTDPRLSGNRSASSSVIPQKRLYDETSGSLEDDKSGILGEGEFDDLPASVFPLADDDDDGMSGHFAPPAQAGNPTVAVGSSSSLAPMGGASSSTSTVPPADPPPQITSITLVPAGLSKSRRKKMRKEAFNKPLDF</sequence>
<evidence type="ECO:0000313" key="3">
    <source>
        <dbReference type="EMBL" id="KAG0283697.1"/>
    </source>
</evidence>
<reference evidence="3 4" key="1">
    <citation type="journal article" date="2020" name="Fungal Divers.">
        <title>Resolving the Mortierellaceae phylogeny through synthesis of multi-gene phylogenetics and phylogenomics.</title>
        <authorList>
            <person name="Vandepol N."/>
            <person name="Liber J."/>
            <person name="Desiro A."/>
            <person name="Na H."/>
            <person name="Kennedy M."/>
            <person name="Barry K."/>
            <person name="Grigoriev I.V."/>
            <person name="Miller A.N."/>
            <person name="O'Donnell K."/>
            <person name="Stajich J.E."/>
            <person name="Bonito G."/>
        </authorList>
    </citation>
    <scope>NUCLEOTIDE SEQUENCE [LARGE SCALE GENOMIC DNA]</scope>
    <source>
        <strain evidence="3 4">AD045</strain>
    </source>
</reference>
<feature type="region of interest" description="Disordered" evidence="1">
    <location>
        <begin position="589"/>
        <end position="925"/>
    </location>
</feature>
<proteinExistence type="predicted"/>
<protein>
    <recommendedName>
        <fullName evidence="2">YTH domain-containing protein</fullName>
    </recommendedName>
</protein>
<feature type="compositionally biased region" description="Low complexity" evidence="1">
    <location>
        <begin position="664"/>
        <end position="675"/>
    </location>
</feature>
<feature type="compositionally biased region" description="Polar residues" evidence="1">
    <location>
        <begin position="274"/>
        <end position="283"/>
    </location>
</feature>
<dbReference type="InterPro" id="IPR007275">
    <property type="entry name" value="YTH_domain"/>
</dbReference>
<gene>
    <name evidence="3" type="ORF">BGZ96_011913</name>
</gene>
<feature type="region of interest" description="Disordered" evidence="1">
    <location>
        <begin position="507"/>
        <end position="576"/>
    </location>
</feature>
<dbReference type="Proteomes" id="UP001194696">
    <property type="component" value="Unassembled WGS sequence"/>
</dbReference>
<accession>A0ABQ7JRT4</accession>
<evidence type="ECO:0000313" key="4">
    <source>
        <dbReference type="Proteomes" id="UP001194696"/>
    </source>
</evidence>
<feature type="compositionally biased region" description="Basic and acidic residues" evidence="1">
    <location>
        <begin position="589"/>
        <end position="625"/>
    </location>
</feature>
<feature type="compositionally biased region" description="Low complexity" evidence="1">
    <location>
        <begin position="230"/>
        <end position="242"/>
    </location>
</feature>
<feature type="domain" description="YTH" evidence="2">
    <location>
        <begin position="347"/>
        <end position="446"/>
    </location>
</feature>
<feature type="compositionally biased region" description="Pro residues" evidence="1">
    <location>
        <begin position="683"/>
        <end position="693"/>
    </location>
</feature>